<comment type="similarity">
    <text evidence="1">Belongs to the peptidase C40 family.</text>
</comment>
<dbReference type="PANTHER" id="PTHR47359:SF3">
    <property type="entry name" value="NLP_P60 DOMAIN-CONTAINING PROTEIN-RELATED"/>
    <property type="match status" value="1"/>
</dbReference>
<dbReference type="Gene3D" id="3.90.1720.10">
    <property type="entry name" value="endopeptidase domain like (from Nostoc punctiforme)"/>
    <property type="match status" value="1"/>
</dbReference>
<evidence type="ECO:0000256" key="2">
    <source>
        <dbReference type="ARBA" id="ARBA00022670"/>
    </source>
</evidence>
<keyword evidence="5" id="KW-0812">Transmembrane</keyword>
<dbReference type="AlphaFoldDB" id="A0A375HZU5"/>
<dbReference type="InterPro" id="IPR000064">
    <property type="entry name" value="NLP_P60_dom"/>
</dbReference>
<keyword evidence="8" id="KW-1185">Reference proteome</keyword>
<dbReference type="GO" id="GO:0006508">
    <property type="term" value="P:proteolysis"/>
    <property type="evidence" value="ECO:0007669"/>
    <property type="project" value="UniProtKB-KW"/>
</dbReference>
<proteinExistence type="inferred from homology"/>
<evidence type="ECO:0000313" key="7">
    <source>
        <dbReference type="EMBL" id="SPF67885.1"/>
    </source>
</evidence>
<evidence type="ECO:0000259" key="6">
    <source>
        <dbReference type="PROSITE" id="PS51935"/>
    </source>
</evidence>
<sequence length="338" mass="33608">MVGRVRCSSTDHSLTITENEEAVTARRALLNDDTIEVVETAEPAATPRRAMMPALADMAVESASSRDVTTLHVVGGSKAAPTKSRRRFAAPVTAVAAASAIGVISTLVPAAAVTNPSVQSGASSVDDGTVFQANALAAVEANRNADEALNGNIDALAAASDEANSAFANAGANAAAAEQKKQEEAEKAAAAALADQEAADANAAASTTSSEAGSSAPSVTASSAAAQAAVDFALAQLGKPYVYGATGPDGYDCSGLMMAAYAAAGVSIPRTSQAQMAGLTSVSLSSLQPGDLVFFYGGSHVGMYIGNGQVVHAPTEGDVVKIADMNSMGPTSAARVAG</sequence>
<feature type="domain" description="NlpC/P60" evidence="6">
    <location>
        <begin position="223"/>
        <end position="338"/>
    </location>
</feature>
<dbReference type="Pfam" id="PF00877">
    <property type="entry name" value="NLPC_P60"/>
    <property type="match status" value="1"/>
</dbReference>
<evidence type="ECO:0000313" key="8">
    <source>
        <dbReference type="Proteomes" id="UP000265962"/>
    </source>
</evidence>
<keyword evidence="2" id="KW-0645">Protease</keyword>
<evidence type="ECO:0000256" key="4">
    <source>
        <dbReference type="ARBA" id="ARBA00022807"/>
    </source>
</evidence>
<keyword evidence="5" id="KW-1133">Transmembrane helix</keyword>
<dbReference type="Proteomes" id="UP000265962">
    <property type="component" value="Unassembled WGS sequence"/>
</dbReference>
<reference evidence="8" key="1">
    <citation type="submission" date="2018-02" db="EMBL/GenBank/DDBJ databases">
        <authorList>
            <person name="Hornung B."/>
        </authorList>
    </citation>
    <scope>NUCLEOTIDE SEQUENCE [LARGE SCALE GENOMIC DNA]</scope>
</reference>
<evidence type="ECO:0000256" key="3">
    <source>
        <dbReference type="ARBA" id="ARBA00022801"/>
    </source>
</evidence>
<keyword evidence="3" id="KW-0378">Hydrolase</keyword>
<protein>
    <submittedName>
        <fullName evidence="7">NlpC/P60 family</fullName>
    </submittedName>
</protein>
<keyword evidence="5" id="KW-0472">Membrane</keyword>
<dbReference type="GO" id="GO:0008234">
    <property type="term" value="F:cysteine-type peptidase activity"/>
    <property type="evidence" value="ECO:0007669"/>
    <property type="project" value="UniProtKB-KW"/>
</dbReference>
<evidence type="ECO:0000256" key="5">
    <source>
        <dbReference type="SAM" id="Phobius"/>
    </source>
</evidence>
<keyword evidence="4" id="KW-0788">Thiol protease</keyword>
<accession>A0A375HZU5</accession>
<dbReference type="InterPro" id="IPR038765">
    <property type="entry name" value="Papain-like_cys_pep_sf"/>
</dbReference>
<evidence type="ECO:0000256" key="1">
    <source>
        <dbReference type="ARBA" id="ARBA00007074"/>
    </source>
</evidence>
<dbReference type="InterPro" id="IPR051794">
    <property type="entry name" value="PG_Endopeptidase_C40"/>
</dbReference>
<dbReference type="EMBL" id="OMOH01000003">
    <property type="protein sequence ID" value="SPF67885.1"/>
    <property type="molecule type" value="Genomic_DNA"/>
</dbReference>
<dbReference type="PANTHER" id="PTHR47359">
    <property type="entry name" value="PEPTIDOGLYCAN DL-ENDOPEPTIDASE CWLO"/>
    <property type="match status" value="1"/>
</dbReference>
<organism evidence="7 8">
    <name type="scientific">Propionibacterium ruminifibrarum</name>
    <dbReference type="NCBI Taxonomy" id="1962131"/>
    <lineage>
        <taxon>Bacteria</taxon>
        <taxon>Bacillati</taxon>
        <taxon>Actinomycetota</taxon>
        <taxon>Actinomycetes</taxon>
        <taxon>Propionibacteriales</taxon>
        <taxon>Propionibacteriaceae</taxon>
        <taxon>Propionibacterium</taxon>
    </lineage>
</organism>
<dbReference type="SUPFAM" id="SSF54001">
    <property type="entry name" value="Cysteine proteinases"/>
    <property type="match status" value="1"/>
</dbReference>
<name>A0A375HZU5_9ACTN</name>
<gene>
    <name evidence="7" type="ORF">PROPJV5_0839</name>
</gene>
<dbReference type="PROSITE" id="PS51935">
    <property type="entry name" value="NLPC_P60"/>
    <property type="match status" value="1"/>
</dbReference>
<feature type="transmembrane region" description="Helical" evidence="5">
    <location>
        <begin position="88"/>
        <end position="112"/>
    </location>
</feature>